<evidence type="ECO:0000313" key="1">
    <source>
        <dbReference type="EMBL" id="EFY88753.1"/>
    </source>
</evidence>
<evidence type="ECO:0000313" key="2">
    <source>
        <dbReference type="Proteomes" id="UP000002499"/>
    </source>
</evidence>
<dbReference type="AlphaFoldDB" id="E9E5P0"/>
<reference evidence="1 2" key="1">
    <citation type="journal article" date="2011" name="PLoS Genet.">
        <title>Genome sequencing and comparative transcriptomics of the model entomopathogenic fungi Metarhizium anisopliae and M. acridum.</title>
        <authorList>
            <person name="Gao Q."/>
            <person name="Jin K."/>
            <person name="Ying S.H."/>
            <person name="Zhang Y."/>
            <person name="Xiao G."/>
            <person name="Shang Y."/>
            <person name="Duan Z."/>
            <person name="Hu X."/>
            <person name="Xie X.Q."/>
            <person name="Zhou G."/>
            <person name="Peng G."/>
            <person name="Luo Z."/>
            <person name="Huang W."/>
            <person name="Wang B."/>
            <person name="Fang W."/>
            <person name="Wang S."/>
            <person name="Zhong Y."/>
            <person name="Ma L.J."/>
            <person name="St Leger R.J."/>
            <person name="Zhao G.P."/>
            <person name="Pei Y."/>
            <person name="Feng M.G."/>
            <person name="Xia Y."/>
            <person name="Wang C."/>
        </authorList>
    </citation>
    <scope>NUCLEOTIDE SEQUENCE [LARGE SCALE GENOMIC DNA]</scope>
    <source>
        <strain evidence="1 2">CQMa 102</strain>
    </source>
</reference>
<dbReference type="SUPFAM" id="SSF48576">
    <property type="entry name" value="Terpenoid synthases"/>
    <property type="match status" value="1"/>
</dbReference>
<dbReference type="EMBL" id="GL698507">
    <property type="protein sequence ID" value="EFY88753.1"/>
    <property type="molecule type" value="Genomic_DNA"/>
</dbReference>
<dbReference type="HOGENOM" id="CLU_970044_0_0_1"/>
<dbReference type="eggNOG" id="ENOG502SPY5">
    <property type="taxonomic scope" value="Eukaryota"/>
</dbReference>
<dbReference type="Gene3D" id="1.10.600.10">
    <property type="entry name" value="Farnesyl Diphosphate Synthase"/>
    <property type="match status" value="1"/>
</dbReference>
<sequence>MTANSLFVVNLERLCSEQDRPHILPIQYSYDWIKDTAPYVKPFSLKLNNYMRSVSTDGYNIPGALETHALLDENSITLDPVAGGFPWPTSIRCVRQNIHWQASVDGYTNNLRAFIEDKTAQRTPSPGAFTIADMARKELLVCWNSAKFSIGSNLDLREPRLARFVRIFSDHMLQSNDIASYDKEMRYWREGKAKQFLTTNGVVILANLLSTSGDDAAKAVAYAYQMEKERQIDAELGALLSGDFSAQEWRLICAMLYCVTGNMISAVTMNRYSGDESKLPDGVIKPA</sequence>
<accession>E9E5P0</accession>
<dbReference type="InParanoid" id="E9E5P0"/>
<gene>
    <name evidence="1" type="ORF">MAC_05188</name>
</gene>
<name>E9E5P0_METAQ</name>
<dbReference type="Proteomes" id="UP000002499">
    <property type="component" value="Unassembled WGS sequence"/>
</dbReference>
<protein>
    <submittedName>
        <fullName evidence="1">Uncharacterized protein</fullName>
    </submittedName>
</protein>
<dbReference type="OrthoDB" id="3004402at2759"/>
<keyword evidence="2" id="KW-1185">Reference proteome</keyword>
<dbReference type="InterPro" id="IPR008949">
    <property type="entry name" value="Isoprenoid_synthase_dom_sf"/>
</dbReference>
<proteinExistence type="predicted"/>
<organism evidence="2">
    <name type="scientific">Metarhizium acridum (strain CQMa 102)</name>
    <dbReference type="NCBI Taxonomy" id="655827"/>
    <lineage>
        <taxon>Eukaryota</taxon>
        <taxon>Fungi</taxon>
        <taxon>Dikarya</taxon>
        <taxon>Ascomycota</taxon>
        <taxon>Pezizomycotina</taxon>
        <taxon>Sordariomycetes</taxon>
        <taxon>Hypocreomycetidae</taxon>
        <taxon>Hypocreales</taxon>
        <taxon>Clavicipitaceae</taxon>
        <taxon>Metarhizium</taxon>
    </lineage>
</organism>